<dbReference type="Proteomes" id="UP000030766">
    <property type="component" value="Unassembled WGS sequence"/>
</dbReference>
<accession>W9K3R1</accession>
<protein>
    <submittedName>
        <fullName evidence="2">Uncharacterized protein</fullName>
    </submittedName>
</protein>
<organism evidence="2">
    <name type="scientific">Fusarium oxysporum Fo47</name>
    <dbReference type="NCBI Taxonomy" id="660027"/>
    <lineage>
        <taxon>Eukaryota</taxon>
        <taxon>Fungi</taxon>
        <taxon>Dikarya</taxon>
        <taxon>Ascomycota</taxon>
        <taxon>Pezizomycotina</taxon>
        <taxon>Sordariomycetes</taxon>
        <taxon>Hypocreomycetidae</taxon>
        <taxon>Hypocreales</taxon>
        <taxon>Nectriaceae</taxon>
        <taxon>Fusarium</taxon>
        <taxon>Fusarium oxysporum species complex</taxon>
    </lineage>
</organism>
<reference evidence="2" key="1">
    <citation type="submission" date="2011-06" db="EMBL/GenBank/DDBJ databases">
        <title>The Genome Sequence of Fusarium oxysporum Fo47.</title>
        <authorList>
            <consortium name="The Broad Institute Genome Sequencing Platform"/>
            <person name="Ma L.-J."/>
            <person name="Gale L.R."/>
            <person name="Schwartz D.C."/>
            <person name="Zhou S."/>
            <person name="Corby-Kistler H."/>
            <person name="Young S.K."/>
            <person name="Zeng Q."/>
            <person name="Gargeya S."/>
            <person name="Fitzgerald M."/>
            <person name="Haas B."/>
            <person name="Abouelleil A."/>
            <person name="Alvarado L."/>
            <person name="Arachchi H.M."/>
            <person name="Berlin A."/>
            <person name="Brown A."/>
            <person name="Chapman S.B."/>
            <person name="Chen Z."/>
            <person name="Dunbar C."/>
            <person name="Freedman E."/>
            <person name="Gearin G."/>
            <person name="Gellesch M."/>
            <person name="Goldberg J."/>
            <person name="Griggs A."/>
            <person name="Gujja S."/>
            <person name="Heiman D."/>
            <person name="Howarth C."/>
            <person name="Larson L."/>
            <person name="Lui A."/>
            <person name="MacDonald P.J.P."/>
            <person name="Mehta T."/>
            <person name="Montmayeur A."/>
            <person name="Murphy C."/>
            <person name="Neiman D."/>
            <person name="Pearson M."/>
            <person name="Priest M."/>
            <person name="Roberts A."/>
            <person name="Saif S."/>
            <person name="Shea T."/>
            <person name="Shenoy N."/>
            <person name="Sisk P."/>
            <person name="Stolte C."/>
            <person name="Sykes S."/>
            <person name="Wortman J."/>
            <person name="Nusbaum C."/>
            <person name="Birren B."/>
        </authorList>
    </citation>
    <scope>NUCLEOTIDE SEQUENCE [LARGE SCALE GENOMIC DNA]</scope>
    <source>
        <strain evidence="2">Fo47</strain>
    </source>
</reference>
<sequence>MQLGPRYEMGLLFLARLELNKTRQDKTRSRPSRAGGKGMDLGESTSRPSHPITSLQSKGFPLRDTEGGDMPTVKVAGRNVQPLLPLPSFLACLRSTMFH</sequence>
<dbReference type="AlphaFoldDB" id="W9K3R1"/>
<feature type="compositionally biased region" description="Polar residues" evidence="1">
    <location>
        <begin position="43"/>
        <end position="57"/>
    </location>
</feature>
<reference evidence="2" key="2">
    <citation type="submission" date="2012-06" db="EMBL/GenBank/DDBJ databases">
        <title>Annotation of the Genome Sequence of Fusarium oxysporum Fo47.</title>
        <authorList>
            <consortium name="The Broad Institute Genomics Platform"/>
            <person name="Ma L.-J."/>
            <person name="Corby-Kistler H."/>
            <person name="Broz K."/>
            <person name="Gale L.R."/>
            <person name="Jonkers W."/>
            <person name="O'Donnell K."/>
            <person name="Ploetz R."/>
            <person name="Steinberg C."/>
            <person name="Schwartz D.C."/>
            <person name="VanEtten H."/>
            <person name="Zhou S."/>
            <person name="Young S.K."/>
            <person name="Zeng Q."/>
            <person name="Gargeya S."/>
            <person name="Fitzgerald M."/>
            <person name="Abouelleil A."/>
            <person name="Alvarado L."/>
            <person name="Chapman S.B."/>
            <person name="Gainer-Dewar J."/>
            <person name="Goldberg J."/>
            <person name="Griggs A."/>
            <person name="Gujja S."/>
            <person name="Hansen M."/>
            <person name="Howarth C."/>
            <person name="Imamovic A."/>
            <person name="Ireland A."/>
            <person name="Larimer J."/>
            <person name="McCowan C."/>
            <person name="Murphy C."/>
            <person name="Pearson M."/>
            <person name="Poon T.W."/>
            <person name="Priest M."/>
            <person name="Roberts A."/>
            <person name="Saif S."/>
            <person name="Shea T."/>
            <person name="Sykes S."/>
            <person name="Wortman J."/>
            <person name="Nusbaum C."/>
            <person name="Birren B."/>
        </authorList>
    </citation>
    <scope>NUCLEOTIDE SEQUENCE</scope>
    <source>
        <strain evidence="2">Fo47</strain>
    </source>
</reference>
<dbReference type="EMBL" id="JH717900">
    <property type="protein sequence ID" value="EWZ39037.1"/>
    <property type="molecule type" value="Genomic_DNA"/>
</dbReference>
<dbReference type="HOGENOM" id="CLU_2320456_0_0_1"/>
<proteinExistence type="predicted"/>
<evidence type="ECO:0000256" key="1">
    <source>
        <dbReference type="SAM" id="MobiDB-lite"/>
    </source>
</evidence>
<dbReference type="VEuPathDB" id="FungiDB:FOZG_08257"/>
<gene>
    <name evidence="2" type="ORF">FOZG_08257</name>
</gene>
<feature type="region of interest" description="Disordered" evidence="1">
    <location>
        <begin position="20"/>
        <end position="72"/>
    </location>
</feature>
<evidence type="ECO:0000313" key="2">
    <source>
        <dbReference type="EMBL" id="EWZ39037.1"/>
    </source>
</evidence>
<name>W9K3R1_FUSOX</name>